<dbReference type="InterPro" id="IPR036286">
    <property type="entry name" value="LexA/Signal_pep-like_sf"/>
</dbReference>
<feature type="compositionally biased region" description="Basic and acidic residues" evidence="7">
    <location>
        <begin position="157"/>
        <end position="180"/>
    </location>
</feature>
<evidence type="ECO:0000256" key="4">
    <source>
        <dbReference type="ARBA" id="ARBA00023128"/>
    </source>
</evidence>
<dbReference type="EMBL" id="HBHP01036887">
    <property type="protein sequence ID" value="CAD9778643.1"/>
    <property type="molecule type" value="Transcribed_RNA"/>
</dbReference>
<dbReference type="PANTHER" id="PTHR12383">
    <property type="entry name" value="PROTEASE FAMILY S26 MITOCHONDRIAL INNER MEMBRANE PROTEASE-RELATED"/>
    <property type="match status" value="1"/>
</dbReference>
<dbReference type="PANTHER" id="PTHR12383:SF16">
    <property type="entry name" value="MITOCHONDRIAL INNER MEMBRANE PROTEASE SUBUNIT 1"/>
    <property type="match status" value="1"/>
</dbReference>
<keyword evidence="3" id="KW-0378">Hydrolase</keyword>
<protein>
    <recommendedName>
        <fullName evidence="8">Peptidase S26 domain-containing protein</fullName>
    </recommendedName>
</protein>
<dbReference type="Pfam" id="PF10502">
    <property type="entry name" value="Peptidase_S26"/>
    <property type="match status" value="1"/>
</dbReference>
<dbReference type="GO" id="GO:0006627">
    <property type="term" value="P:protein processing involved in protein targeting to mitochondrion"/>
    <property type="evidence" value="ECO:0007669"/>
    <property type="project" value="TreeGrafter"/>
</dbReference>
<dbReference type="PROSITE" id="PS00761">
    <property type="entry name" value="SPASE_I_3"/>
    <property type="match status" value="1"/>
</dbReference>
<evidence type="ECO:0000256" key="2">
    <source>
        <dbReference type="ARBA" id="ARBA00022792"/>
    </source>
</evidence>
<sequence>MLPTVREKGDYVIYEKISVMLKKIKVGDVVICRSPQEKSQFLCKRIRGKGGDRITCRGKKITIPPGSVWVEGDNSRDSIDSRHYGAIPEDLLVGKVMCRIYPLNRIGRLARIPSSSSGSSEPVSRSPSRNSREASRDQHKSREAQNSASSPLTSQNRKNDHVPTELDQGKWKKEENERRFNYWSSSLERPAAGGCSRTPTSD</sequence>
<feature type="domain" description="Peptidase S26" evidence="8">
    <location>
        <begin position="2"/>
        <end position="63"/>
    </location>
</feature>
<dbReference type="InterPro" id="IPR000223">
    <property type="entry name" value="Pept_S26A_signal_pept_1"/>
</dbReference>
<dbReference type="PRINTS" id="PR00727">
    <property type="entry name" value="LEADERPTASE"/>
</dbReference>
<name>A0A7S2U3X0_9EUKA</name>
<feature type="region of interest" description="Disordered" evidence="7">
    <location>
        <begin position="111"/>
        <end position="202"/>
    </location>
</feature>
<evidence type="ECO:0000259" key="8">
    <source>
        <dbReference type="Pfam" id="PF10502"/>
    </source>
</evidence>
<evidence type="ECO:0000256" key="6">
    <source>
        <dbReference type="ARBA" id="ARBA00038445"/>
    </source>
</evidence>
<evidence type="ECO:0000256" key="7">
    <source>
        <dbReference type="SAM" id="MobiDB-lite"/>
    </source>
</evidence>
<dbReference type="SUPFAM" id="SSF51306">
    <property type="entry name" value="LexA/Signal peptidase"/>
    <property type="match status" value="1"/>
</dbReference>
<dbReference type="GO" id="GO:0006465">
    <property type="term" value="P:signal peptide processing"/>
    <property type="evidence" value="ECO:0007669"/>
    <property type="project" value="InterPro"/>
</dbReference>
<evidence type="ECO:0000256" key="3">
    <source>
        <dbReference type="ARBA" id="ARBA00022801"/>
    </source>
</evidence>
<dbReference type="GO" id="GO:0004252">
    <property type="term" value="F:serine-type endopeptidase activity"/>
    <property type="evidence" value="ECO:0007669"/>
    <property type="project" value="InterPro"/>
</dbReference>
<keyword evidence="4" id="KW-0496">Mitochondrion</keyword>
<dbReference type="InterPro" id="IPR019533">
    <property type="entry name" value="Peptidase_S26"/>
</dbReference>
<dbReference type="InterPro" id="IPR019758">
    <property type="entry name" value="Pept_S26A_signal_pept_1_CS"/>
</dbReference>
<organism evidence="9">
    <name type="scientific">Lotharella oceanica</name>
    <dbReference type="NCBI Taxonomy" id="641309"/>
    <lineage>
        <taxon>Eukaryota</taxon>
        <taxon>Sar</taxon>
        <taxon>Rhizaria</taxon>
        <taxon>Cercozoa</taxon>
        <taxon>Chlorarachniophyceae</taxon>
        <taxon>Lotharella</taxon>
    </lineage>
</organism>
<comment type="similarity">
    <text evidence="6">Belongs to the peptidase S26 family. IMP1 subfamily.</text>
</comment>
<evidence type="ECO:0000256" key="5">
    <source>
        <dbReference type="ARBA" id="ARBA00023136"/>
    </source>
</evidence>
<evidence type="ECO:0000256" key="1">
    <source>
        <dbReference type="ARBA" id="ARBA00004273"/>
    </source>
</evidence>
<evidence type="ECO:0000313" key="9">
    <source>
        <dbReference type="EMBL" id="CAD9778643.1"/>
    </source>
</evidence>
<reference evidence="9" key="1">
    <citation type="submission" date="2021-01" db="EMBL/GenBank/DDBJ databases">
        <authorList>
            <person name="Corre E."/>
            <person name="Pelletier E."/>
            <person name="Niang G."/>
            <person name="Scheremetjew M."/>
            <person name="Finn R."/>
            <person name="Kale V."/>
            <person name="Holt S."/>
            <person name="Cochrane G."/>
            <person name="Meng A."/>
            <person name="Brown T."/>
            <person name="Cohen L."/>
        </authorList>
    </citation>
    <scope>NUCLEOTIDE SEQUENCE</scope>
    <source>
        <strain evidence="9">CCMP622</strain>
    </source>
</reference>
<dbReference type="AlphaFoldDB" id="A0A7S2U3X0"/>
<feature type="compositionally biased region" description="Polar residues" evidence="7">
    <location>
        <begin position="144"/>
        <end position="156"/>
    </location>
</feature>
<feature type="compositionally biased region" description="Low complexity" evidence="7">
    <location>
        <begin position="113"/>
        <end position="129"/>
    </location>
</feature>
<comment type="subcellular location">
    <subcellularLocation>
        <location evidence="1">Mitochondrion inner membrane</location>
    </subcellularLocation>
</comment>
<proteinExistence type="inferred from homology"/>
<keyword evidence="2" id="KW-0999">Mitochondrion inner membrane</keyword>
<gene>
    <name evidence="9" type="ORF">LSP00402_LOCUS22659</name>
</gene>
<dbReference type="CDD" id="cd06530">
    <property type="entry name" value="S26_SPase_I"/>
    <property type="match status" value="1"/>
</dbReference>
<feature type="compositionally biased region" description="Basic and acidic residues" evidence="7">
    <location>
        <begin position="130"/>
        <end position="143"/>
    </location>
</feature>
<dbReference type="InterPro" id="IPR052064">
    <property type="entry name" value="Mito_IMP1_subunit"/>
</dbReference>
<dbReference type="Gene3D" id="2.10.109.10">
    <property type="entry name" value="Umud Fragment, subunit A"/>
    <property type="match status" value="1"/>
</dbReference>
<accession>A0A7S2U3X0</accession>
<dbReference type="GO" id="GO:0042720">
    <property type="term" value="C:mitochondrial inner membrane peptidase complex"/>
    <property type="evidence" value="ECO:0007669"/>
    <property type="project" value="TreeGrafter"/>
</dbReference>
<keyword evidence="5" id="KW-0472">Membrane</keyword>